<evidence type="ECO:0000256" key="1">
    <source>
        <dbReference type="SAM" id="Coils"/>
    </source>
</evidence>
<accession>A0A3N1XNV3</accession>
<evidence type="ECO:0000313" key="3">
    <source>
        <dbReference type="Proteomes" id="UP000273083"/>
    </source>
</evidence>
<comment type="caution">
    <text evidence="2">The sequence shown here is derived from an EMBL/GenBank/DDBJ whole genome shotgun (WGS) entry which is preliminary data.</text>
</comment>
<dbReference type="EMBL" id="RJVG01000005">
    <property type="protein sequence ID" value="ROR28370.1"/>
    <property type="molecule type" value="Genomic_DNA"/>
</dbReference>
<keyword evidence="3" id="KW-1185">Reference proteome</keyword>
<evidence type="ECO:0000313" key="2">
    <source>
        <dbReference type="EMBL" id="ROR28370.1"/>
    </source>
</evidence>
<dbReference type="RefSeq" id="WP_123609539.1">
    <property type="nucleotide sequence ID" value="NZ_RJVG01000005.1"/>
</dbReference>
<evidence type="ECO:0008006" key="4">
    <source>
        <dbReference type="Google" id="ProtNLM"/>
    </source>
</evidence>
<proteinExistence type="predicted"/>
<sequence length="139" mass="16610">MTEKDRIDGKKEYLNAYKGIHKKLISLEEQLESLRITKESARTQILSDMPKSKTHTDLSDYIVKIDDMISRIDKLKKECMDKKLDIETHIFEMPDGVEAEIIYKRYLEFKTWEQICTEIGYSWRQTHRLHNKALNNFQI</sequence>
<protein>
    <recommendedName>
        <fullName evidence="4">DUF1492 domain-containing protein</fullName>
    </recommendedName>
</protein>
<reference evidence="2 3" key="1">
    <citation type="submission" date="2018-11" db="EMBL/GenBank/DDBJ databases">
        <title>Genomic Encyclopedia of Type Strains, Phase IV (KMG-IV): sequencing the most valuable type-strain genomes for metagenomic binning, comparative biology and taxonomic classification.</title>
        <authorList>
            <person name="Goeker M."/>
        </authorList>
    </citation>
    <scope>NUCLEOTIDE SEQUENCE [LARGE SCALE GENOMIC DNA]</scope>
    <source>
        <strain evidence="2 3">DSM 26537</strain>
    </source>
</reference>
<gene>
    <name evidence="2" type="ORF">EDD66_105312</name>
</gene>
<dbReference type="OrthoDB" id="3242975at2"/>
<dbReference type="AlphaFoldDB" id="A0A3N1XNV3"/>
<organism evidence="2 3">
    <name type="scientific">Mobilisporobacter senegalensis</name>
    <dbReference type="NCBI Taxonomy" id="1329262"/>
    <lineage>
        <taxon>Bacteria</taxon>
        <taxon>Bacillati</taxon>
        <taxon>Bacillota</taxon>
        <taxon>Clostridia</taxon>
        <taxon>Lachnospirales</taxon>
        <taxon>Lachnospiraceae</taxon>
        <taxon>Mobilisporobacter</taxon>
    </lineage>
</organism>
<dbReference type="Proteomes" id="UP000273083">
    <property type="component" value="Unassembled WGS sequence"/>
</dbReference>
<name>A0A3N1XNV3_9FIRM</name>
<keyword evidence="1" id="KW-0175">Coiled coil</keyword>
<feature type="coiled-coil region" evidence="1">
    <location>
        <begin position="24"/>
        <end position="85"/>
    </location>
</feature>